<dbReference type="EMBL" id="JAAAUQ010001463">
    <property type="protein sequence ID" value="KAF9138530.1"/>
    <property type="molecule type" value="Genomic_DNA"/>
</dbReference>
<comment type="caution">
    <text evidence="3">The sequence shown here is derived from an EMBL/GenBank/DDBJ whole genome shotgun (WGS) entry which is preliminary data.</text>
</comment>
<dbReference type="SUPFAM" id="SSF50985">
    <property type="entry name" value="RCC1/BLIP-II"/>
    <property type="match status" value="2"/>
</dbReference>
<protein>
    <recommendedName>
        <fullName evidence="5">RCC1/BLIP-II</fullName>
    </recommendedName>
</protein>
<dbReference type="InterPro" id="IPR000408">
    <property type="entry name" value="Reg_chr_condens"/>
</dbReference>
<accession>A0A9P5V6E1</accession>
<dbReference type="GO" id="GO:0005085">
    <property type="term" value="F:guanyl-nucleotide exchange factor activity"/>
    <property type="evidence" value="ECO:0007669"/>
    <property type="project" value="TreeGrafter"/>
</dbReference>
<dbReference type="GO" id="GO:0005737">
    <property type="term" value="C:cytoplasm"/>
    <property type="evidence" value="ECO:0007669"/>
    <property type="project" value="TreeGrafter"/>
</dbReference>
<evidence type="ECO:0000313" key="4">
    <source>
        <dbReference type="Proteomes" id="UP000748756"/>
    </source>
</evidence>
<dbReference type="Proteomes" id="UP000748756">
    <property type="component" value="Unassembled WGS sequence"/>
</dbReference>
<evidence type="ECO:0000256" key="1">
    <source>
        <dbReference type="PROSITE-ProRule" id="PRU00235"/>
    </source>
</evidence>
<reference evidence="3" key="1">
    <citation type="journal article" date="2020" name="Fungal Divers.">
        <title>Resolving the Mortierellaceae phylogeny through synthesis of multi-gene phylogenetics and phylogenomics.</title>
        <authorList>
            <person name="Vandepol N."/>
            <person name="Liber J."/>
            <person name="Desiro A."/>
            <person name="Na H."/>
            <person name="Kennedy M."/>
            <person name="Barry K."/>
            <person name="Grigoriev I.V."/>
            <person name="Miller A.N."/>
            <person name="O'Donnell K."/>
            <person name="Stajich J.E."/>
            <person name="Bonito G."/>
        </authorList>
    </citation>
    <scope>NUCLEOTIDE SEQUENCE</scope>
    <source>
        <strain evidence="3">NRRL 6426</strain>
    </source>
</reference>
<proteinExistence type="predicted"/>
<feature type="compositionally biased region" description="Low complexity" evidence="2">
    <location>
        <begin position="478"/>
        <end position="488"/>
    </location>
</feature>
<organism evidence="3 4">
    <name type="scientific">Linnemannia schmuckeri</name>
    <dbReference type="NCBI Taxonomy" id="64567"/>
    <lineage>
        <taxon>Eukaryota</taxon>
        <taxon>Fungi</taxon>
        <taxon>Fungi incertae sedis</taxon>
        <taxon>Mucoromycota</taxon>
        <taxon>Mortierellomycotina</taxon>
        <taxon>Mortierellomycetes</taxon>
        <taxon>Mortierellales</taxon>
        <taxon>Mortierellaceae</taxon>
        <taxon>Linnemannia</taxon>
    </lineage>
</organism>
<evidence type="ECO:0008006" key="5">
    <source>
        <dbReference type="Google" id="ProtNLM"/>
    </source>
</evidence>
<feature type="repeat" description="RCC1" evidence="1">
    <location>
        <begin position="121"/>
        <end position="179"/>
    </location>
</feature>
<dbReference type="InterPro" id="IPR009091">
    <property type="entry name" value="RCC1/BLIP-II"/>
</dbReference>
<feature type="region of interest" description="Disordered" evidence="2">
    <location>
        <begin position="420"/>
        <end position="498"/>
    </location>
</feature>
<dbReference type="Pfam" id="PF13540">
    <property type="entry name" value="RCC1_2"/>
    <property type="match status" value="1"/>
</dbReference>
<gene>
    <name evidence="3" type="ORF">BG015_002347</name>
</gene>
<dbReference type="Gene3D" id="2.130.10.30">
    <property type="entry name" value="Regulator of chromosome condensation 1/beta-lactamase-inhibitor protein II"/>
    <property type="match status" value="1"/>
</dbReference>
<dbReference type="PROSITE" id="PS50012">
    <property type="entry name" value="RCC1_3"/>
    <property type="match status" value="2"/>
</dbReference>
<feature type="compositionally biased region" description="Acidic residues" evidence="2">
    <location>
        <begin position="426"/>
        <end position="441"/>
    </location>
</feature>
<feature type="compositionally biased region" description="Basic and acidic residues" evidence="2">
    <location>
        <begin position="464"/>
        <end position="477"/>
    </location>
</feature>
<dbReference type="OrthoDB" id="5370059at2759"/>
<evidence type="ECO:0000256" key="2">
    <source>
        <dbReference type="SAM" id="MobiDB-lite"/>
    </source>
</evidence>
<dbReference type="PANTHER" id="PTHR45982">
    <property type="entry name" value="REGULATOR OF CHROMOSOME CONDENSATION"/>
    <property type="match status" value="1"/>
</dbReference>
<dbReference type="AlphaFoldDB" id="A0A9P5V6E1"/>
<name>A0A9P5V6E1_9FUNG</name>
<keyword evidence="4" id="KW-1185">Reference proteome</keyword>
<dbReference type="InterPro" id="IPR051553">
    <property type="entry name" value="Ran_GTPase-activating"/>
</dbReference>
<sequence>MLLAQATKTNTHNRLALASSVRSAFRVVGSPRSATFARLRTTPQHQPHFIQTRPFLSWLLNPKEEPVIPKKLAPLKLEDTGNRLLFWDSTYTTPHLKPEFNDRIVSSLSTGTSHSCAVVDGNLHVWGSNYYSQVGLTTESFHDDDSEEITDVHFVNQLANEEIVQVASGNFHNLALSKTGKLWSWGSGCLGRGDEIYDSLPQPVEFFHALGRNIKQIFAAGNYSMALVTPKDGNDDELYIWGYIPFGEENEHGEVTPVMRKCLRPVLVTSVLGYHISHVACSPWHFTLAATPVPTSISENQSSTKEKPLLMTFGRYSDEMPLEKPYSPLFLDLPPEDEFYDVKPWRIFRSVAPTSDLVIKKIAASKGCDIVLMENGSVGVSDHEDHVARLIHRPLDDKILDVAGGSSEVIAISTKGQVLSWSEPSEGAEEEEEPAVVEEPDYTTNTVLDPRSPLTVETANAEIESVRSAKVGRDSKQSQHSSRLKSSSQPPPPPNSASLSALHPLLNFNKDEQKAENEVLAFFDSQRRGQEQKQKTIRLVEALFDPSRLVVEKPGLSKCVAQYDRFTIC</sequence>
<dbReference type="PANTHER" id="PTHR45982:SF1">
    <property type="entry name" value="REGULATOR OF CHROMOSOME CONDENSATION"/>
    <property type="match status" value="1"/>
</dbReference>
<feature type="repeat" description="RCC1" evidence="1">
    <location>
        <begin position="180"/>
        <end position="230"/>
    </location>
</feature>
<evidence type="ECO:0000313" key="3">
    <source>
        <dbReference type="EMBL" id="KAF9138530.1"/>
    </source>
</evidence>